<dbReference type="PRINTS" id="PR00929">
    <property type="entry name" value="ATHOOK"/>
</dbReference>
<accession>R7Q8G6</accession>
<organism evidence="2 3">
    <name type="scientific">Chondrus crispus</name>
    <name type="common">Carrageen Irish moss</name>
    <name type="synonym">Polymorpha crispa</name>
    <dbReference type="NCBI Taxonomy" id="2769"/>
    <lineage>
        <taxon>Eukaryota</taxon>
        <taxon>Rhodophyta</taxon>
        <taxon>Florideophyceae</taxon>
        <taxon>Rhodymeniophycidae</taxon>
        <taxon>Gigartinales</taxon>
        <taxon>Gigartinaceae</taxon>
        <taxon>Chondrus</taxon>
    </lineage>
</organism>
<dbReference type="Gramene" id="CDF34083">
    <property type="protein sequence ID" value="CDF34083"/>
    <property type="gene ID" value="CHC_T00002656001"/>
</dbReference>
<dbReference type="KEGG" id="ccp:CHC_T00002656001"/>
<dbReference type="GO" id="GO:0003677">
    <property type="term" value="F:DNA binding"/>
    <property type="evidence" value="ECO:0007669"/>
    <property type="project" value="InterPro"/>
</dbReference>
<evidence type="ECO:0000313" key="2">
    <source>
        <dbReference type="EMBL" id="CDF34083.1"/>
    </source>
</evidence>
<dbReference type="RefSeq" id="XP_005713902.1">
    <property type="nucleotide sequence ID" value="XM_005713845.1"/>
</dbReference>
<proteinExistence type="predicted"/>
<protein>
    <submittedName>
        <fullName evidence="2">Uncharacterized protein</fullName>
    </submittedName>
</protein>
<dbReference type="OrthoDB" id="10445047at2759"/>
<sequence length="768" mass="82327">MATQSLDLVYELQVELGWSPHFAATAHSEYMRWLRLRTQSGDFEYCKFPPSRAVGTVWGLHRQWTHDYEKTCSSLGGFVHHFPPAMRMNIAREEAYAATLHTYKALFGEDPPSSHWGPAICTYKPLASNGVTNMLLASKDPPRALPSLRRSPTKRDASNHSAPITPTKGKRATTEARRATSAKTTGIGNTTDRSRPSVEGARAQRRSPKTTKDSKKNDPSSSEAIMEDADQAPRSPGRPRKRFSGPSPLYILKPLRPGEKRKRGRPSFADYVLASSLSLSQASGETKKRDPKSPTEKGTASKLTGATQSLRRRKATSSPGKTASPSPAIAKKERTHKPFRRVARWSEASRIGDFNKTASTNPTSVVQTSSGDQSNNGQPKKGAPGPLKRPRGRPRKDGSWPVPRVRKPEAATKPAAAVPQKSTIKADADGKVQGTQENEGKRVTPVPSDSPAAAANERSGKVASGQAREAPSALPTTSNGSSAFVNPPDPSAENDGATNNVADDAAASRNTNTTSMPEPLEVPAQQKQVSPAEDGLVQESVDNAVPSKVVDGRDIHMHDLTDKDVAKSAAVHDQLSQGGVFEQIMDGSDLVDKDRQGEMSNSLSGRDVARMSPDVAFPQSENMRDSAEIDIPLTVPPRPEAVPNLQGAGSDIMSSSQSGEKLMQQAAAFGITPLNIVPSVSGPLDSNMLSMGVAGVPGRLDGDAVKDVDITLDEGDAKKPFKRPRGRPRKDGSWPVARAKTMNEEAVERVKDIGDASLTFPEGPSGTV</sequence>
<feature type="region of interest" description="Disordered" evidence="1">
    <location>
        <begin position="280"/>
        <end position="549"/>
    </location>
</feature>
<feature type="compositionally biased region" description="Polar residues" evidence="1">
    <location>
        <begin position="474"/>
        <end position="484"/>
    </location>
</feature>
<dbReference type="GeneID" id="17321610"/>
<feature type="compositionally biased region" description="Basic residues" evidence="1">
    <location>
        <begin position="333"/>
        <end position="343"/>
    </location>
</feature>
<dbReference type="SMART" id="SM00384">
    <property type="entry name" value="AT_hook"/>
    <property type="match status" value="4"/>
</dbReference>
<dbReference type="InterPro" id="IPR017956">
    <property type="entry name" value="AT_hook_DNA-bd_motif"/>
</dbReference>
<feature type="compositionally biased region" description="Polar residues" evidence="1">
    <location>
        <begin position="296"/>
        <end position="309"/>
    </location>
</feature>
<reference evidence="3" key="1">
    <citation type="journal article" date="2013" name="Proc. Natl. Acad. Sci. U.S.A.">
        <title>Genome structure and metabolic features in the red seaweed Chondrus crispus shed light on evolution of the Archaeplastida.</title>
        <authorList>
            <person name="Collen J."/>
            <person name="Porcel B."/>
            <person name="Carre W."/>
            <person name="Ball S.G."/>
            <person name="Chaparro C."/>
            <person name="Tonon T."/>
            <person name="Barbeyron T."/>
            <person name="Michel G."/>
            <person name="Noel B."/>
            <person name="Valentin K."/>
            <person name="Elias M."/>
            <person name="Artiguenave F."/>
            <person name="Arun A."/>
            <person name="Aury J.M."/>
            <person name="Barbosa-Neto J.F."/>
            <person name="Bothwell J.H."/>
            <person name="Bouget F.Y."/>
            <person name="Brillet L."/>
            <person name="Cabello-Hurtado F."/>
            <person name="Capella-Gutierrez S."/>
            <person name="Charrier B."/>
            <person name="Cladiere L."/>
            <person name="Cock J.M."/>
            <person name="Coelho S.M."/>
            <person name="Colleoni C."/>
            <person name="Czjzek M."/>
            <person name="Da Silva C."/>
            <person name="Delage L."/>
            <person name="Denoeud F."/>
            <person name="Deschamps P."/>
            <person name="Dittami S.M."/>
            <person name="Gabaldon T."/>
            <person name="Gachon C.M."/>
            <person name="Groisillier A."/>
            <person name="Herve C."/>
            <person name="Jabbari K."/>
            <person name="Katinka M."/>
            <person name="Kloareg B."/>
            <person name="Kowalczyk N."/>
            <person name="Labadie K."/>
            <person name="Leblanc C."/>
            <person name="Lopez P.J."/>
            <person name="McLachlan D.H."/>
            <person name="Meslet-Cladiere L."/>
            <person name="Moustafa A."/>
            <person name="Nehr Z."/>
            <person name="Nyvall Collen P."/>
            <person name="Panaud O."/>
            <person name="Partensky F."/>
            <person name="Poulain J."/>
            <person name="Rensing S.A."/>
            <person name="Rousvoal S."/>
            <person name="Samson G."/>
            <person name="Symeonidi A."/>
            <person name="Weissenbach J."/>
            <person name="Zambounis A."/>
            <person name="Wincker P."/>
            <person name="Boyen C."/>
        </authorList>
    </citation>
    <scope>NUCLEOTIDE SEQUENCE [LARGE SCALE GENOMIC DNA]</scope>
    <source>
        <strain evidence="3">cv. Stackhouse</strain>
    </source>
</reference>
<name>R7Q8G6_CHOCR</name>
<dbReference type="Proteomes" id="UP000012073">
    <property type="component" value="Unassembled WGS sequence"/>
</dbReference>
<evidence type="ECO:0000313" key="3">
    <source>
        <dbReference type="Proteomes" id="UP000012073"/>
    </source>
</evidence>
<feature type="compositionally biased region" description="Polar residues" evidence="1">
    <location>
        <begin position="316"/>
        <end position="325"/>
    </location>
</feature>
<feature type="compositionally biased region" description="Basic and acidic residues" evidence="1">
    <location>
        <begin position="285"/>
        <end position="295"/>
    </location>
</feature>
<feature type="compositionally biased region" description="Polar residues" evidence="1">
    <location>
        <begin position="356"/>
        <end position="378"/>
    </location>
</feature>
<dbReference type="AlphaFoldDB" id="R7Q8G6"/>
<gene>
    <name evidence="2" type="ORF">CHC_T00002656001</name>
</gene>
<keyword evidence="3" id="KW-1185">Reference proteome</keyword>
<dbReference type="EMBL" id="HG001672">
    <property type="protein sequence ID" value="CDF34083.1"/>
    <property type="molecule type" value="Genomic_DNA"/>
</dbReference>
<feature type="region of interest" description="Disordered" evidence="1">
    <location>
        <begin position="714"/>
        <end position="745"/>
    </location>
</feature>
<feature type="region of interest" description="Disordered" evidence="1">
    <location>
        <begin position="137"/>
        <end position="265"/>
    </location>
</feature>
<evidence type="ECO:0000256" key="1">
    <source>
        <dbReference type="SAM" id="MobiDB-lite"/>
    </source>
</evidence>